<feature type="domain" description="DUF222" evidence="2">
    <location>
        <begin position="37"/>
        <end position="241"/>
    </location>
</feature>
<feature type="region of interest" description="Disordered" evidence="1">
    <location>
        <begin position="174"/>
        <end position="266"/>
    </location>
</feature>
<protein>
    <submittedName>
        <fullName evidence="3">DUF222 domain-containing protein</fullName>
    </submittedName>
</protein>
<evidence type="ECO:0000313" key="4">
    <source>
        <dbReference type="Proteomes" id="UP000320244"/>
    </source>
</evidence>
<evidence type="ECO:0000313" key="3">
    <source>
        <dbReference type="EMBL" id="TWP37345.1"/>
    </source>
</evidence>
<dbReference type="Proteomes" id="UP000320244">
    <property type="component" value="Unassembled WGS sequence"/>
</dbReference>
<dbReference type="AlphaFoldDB" id="A0A563E4L0"/>
<accession>A0A563E4L0</accession>
<dbReference type="Pfam" id="PF02720">
    <property type="entry name" value="DUF222"/>
    <property type="match status" value="1"/>
</dbReference>
<dbReference type="InterPro" id="IPR003870">
    <property type="entry name" value="DUF222"/>
</dbReference>
<reference evidence="3 4" key="2">
    <citation type="submission" date="2019-08" db="EMBL/GenBank/DDBJ databases">
        <title>Jejuicoccus antrihumi gen. nov., sp. nov., a new member of the family Dermacoccaceae isolated from a cave.</title>
        <authorList>
            <person name="Schumann P."/>
            <person name="Kim I.S."/>
        </authorList>
    </citation>
    <scope>NUCLEOTIDE SEQUENCE [LARGE SCALE GENOMIC DNA]</scope>
    <source>
        <strain evidence="3 4">C5-26</strain>
    </source>
</reference>
<feature type="region of interest" description="Disordered" evidence="1">
    <location>
        <begin position="1"/>
        <end position="33"/>
    </location>
</feature>
<gene>
    <name evidence="3" type="ORF">FGL98_06230</name>
</gene>
<reference evidence="3 4" key="1">
    <citation type="submission" date="2019-05" db="EMBL/GenBank/DDBJ databases">
        <authorList>
            <person name="Lee S.D."/>
        </authorList>
    </citation>
    <scope>NUCLEOTIDE SEQUENCE [LARGE SCALE GENOMIC DNA]</scope>
    <source>
        <strain evidence="3 4">C5-26</strain>
    </source>
</reference>
<feature type="compositionally biased region" description="Basic and acidic residues" evidence="1">
    <location>
        <begin position="1"/>
        <end position="16"/>
    </location>
</feature>
<comment type="caution">
    <text evidence="3">The sequence shown here is derived from an EMBL/GenBank/DDBJ whole genome shotgun (WGS) entry which is preliminary data.</text>
</comment>
<name>A0A563E4L0_9MICO</name>
<sequence length="266" mass="28452">MGMEFRDDDQQPRRGDAFTPPDSGSPRQWLTDRAPHLEPGQASRIVTAADAINQPRNAPVRAALDAGEISTRALIVALREVDKAHPVLPGASRLQVLGYYLAVAHDGTSADLKAVTERIVAVFADEKAPVDEVKARTMESLRWHDLPGGMTRIEGELSPGNAAIFASAIETLASPRHTNHTDTHTSTDTGDVTNHDDVEDPAPADLGSPGKRRADAVGGGTPARSEARRGKTGPHPGARPTTRSLVGRWPQRPNPMGRCCAHDITT</sequence>
<evidence type="ECO:0000256" key="1">
    <source>
        <dbReference type="SAM" id="MobiDB-lite"/>
    </source>
</evidence>
<keyword evidence="4" id="KW-1185">Reference proteome</keyword>
<organism evidence="3 4">
    <name type="scientific">Leekyejoonella antrihumi</name>
    <dbReference type="NCBI Taxonomy" id="1660198"/>
    <lineage>
        <taxon>Bacteria</taxon>
        <taxon>Bacillati</taxon>
        <taxon>Actinomycetota</taxon>
        <taxon>Actinomycetes</taxon>
        <taxon>Micrococcales</taxon>
        <taxon>Dermacoccaceae</taxon>
        <taxon>Leekyejoonella</taxon>
    </lineage>
</organism>
<evidence type="ECO:0000259" key="2">
    <source>
        <dbReference type="Pfam" id="PF02720"/>
    </source>
</evidence>
<proteinExistence type="predicted"/>
<dbReference type="EMBL" id="VCQV01000006">
    <property type="protein sequence ID" value="TWP37345.1"/>
    <property type="molecule type" value="Genomic_DNA"/>
</dbReference>